<keyword evidence="3" id="KW-0963">Cytoplasm</keyword>
<dbReference type="PRINTS" id="PR01802">
    <property type="entry name" value="SYNEMBRYN"/>
</dbReference>
<evidence type="ECO:0000256" key="3">
    <source>
        <dbReference type="ARBA" id="ARBA00022490"/>
    </source>
</evidence>
<reference evidence="7" key="1">
    <citation type="submission" date="2016-01" db="EMBL/GenBank/DDBJ databases">
        <title>Reference transcriptome for the parasite Schistocephalus solidus: insights into the molecular evolution of parasitism.</title>
        <authorList>
            <person name="Hebert F.O."/>
            <person name="Grambauer S."/>
            <person name="Barber I."/>
            <person name="Landry C.R."/>
            <person name="Aubin-Horth N."/>
        </authorList>
    </citation>
    <scope>NUCLEOTIDE SEQUENCE</scope>
</reference>
<protein>
    <submittedName>
        <fullName evidence="7">Synembryn-A</fullName>
    </submittedName>
</protein>
<dbReference type="GO" id="GO:0005085">
    <property type="term" value="F:guanyl-nucleotide exchange factor activity"/>
    <property type="evidence" value="ECO:0007669"/>
    <property type="project" value="UniProtKB-KW"/>
</dbReference>
<evidence type="ECO:0000256" key="1">
    <source>
        <dbReference type="ARBA" id="ARBA00004544"/>
    </source>
</evidence>
<evidence type="ECO:0000256" key="2">
    <source>
        <dbReference type="ARBA" id="ARBA00009049"/>
    </source>
</evidence>
<comment type="subcellular location">
    <subcellularLocation>
        <location evidence="1">Cytoplasm</location>
        <location evidence="1">Cell cortex</location>
    </subcellularLocation>
</comment>
<dbReference type="InterPro" id="IPR019318">
    <property type="entry name" value="Gua_nucleotide_exch_fac_Ric8"/>
</dbReference>
<evidence type="ECO:0000256" key="5">
    <source>
        <dbReference type="ARBA" id="ARBA00023186"/>
    </source>
</evidence>
<feature type="compositionally biased region" description="Basic and acidic residues" evidence="6">
    <location>
        <begin position="438"/>
        <end position="447"/>
    </location>
</feature>
<feature type="region of interest" description="Disordered" evidence="6">
    <location>
        <begin position="420"/>
        <end position="470"/>
    </location>
</feature>
<dbReference type="PANTHER" id="PTHR12425:SF5">
    <property type="entry name" value="SYNEMBRYN"/>
    <property type="match status" value="1"/>
</dbReference>
<organism evidence="7">
    <name type="scientific">Schistocephalus solidus</name>
    <name type="common">Tapeworm</name>
    <dbReference type="NCBI Taxonomy" id="70667"/>
    <lineage>
        <taxon>Eukaryota</taxon>
        <taxon>Metazoa</taxon>
        <taxon>Spiralia</taxon>
        <taxon>Lophotrochozoa</taxon>
        <taxon>Platyhelminthes</taxon>
        <taxon>Cestoda</taxon>
        <taxon>Eucestoda</taxon>
        <taxon>Diphyllobothriidea</taxon>
        <taxon>Diphyllobothriidae</taxon>
        <taxon>Schistocephalus</taxon>
    </lineage>
</organism>
<dbReference type="PANTHER" id="PTHR12425">
    <property type="entry name" value="SYNEMBRYN"/>
    <property type="match status" value="1"/>
</dbReference>
<dbReference type="GO" id="GO:0001965">
    <property type="term" value="F:G-protein alpha-subunit binding"/>
    <property type="evidence" value="ECO:0007669"/>
    <property type="project" value="TreeGrafter"/>
</dbReference>
<sequence>MASLDFAAFRKQHETDFKLDELDVRVREEAFSECKAYLVGHNQEKLADCLACLRVLSRDRTLQSKLAEPDILTHLIREAGLGSTQIADLTVYDSECAVESLKCLSNVVFQNPLVISTIKSHGILDSLVSRCEKNSKEVFNIEILLFDLKLLFLLSALDRQSRLELLTNNFASDNFADILKQISDMDFLKCQLASDCAQEMLKFLFNLGYAKKELGHSEATYEATYRSLTTVVRDLLVKQTSSMAVRSGIISHCVNFLTTIPVTCYALLLFDPADPPSDSQPPHKDENVCRAVATLVEFLDQQLSQADTLSPSSGGSSELLTPILNVLAAASRANSVIRKYCRLKILPYLGDEVRHLPQEGTTLRNKLSKRLTATGATDGVAESTALLIFILCKEKVSRAIKYSGFGNFAGFLARHGLMGGSRPPSEPYSSSSSDSETETYHQLRDDVNPVTGRFEPYKPSPMESMSQEQKEYEAMKLVDKIDKLQRSGIIQPGTIGEDGRVHPVEHVLQLIQDVKVDSSKEGSDSD</sequence>
<evidence type="ECO:0000256" key="4">
    <source>
        <dbReference type="ARBA" id="ARBA00022658"/>
    </source>
</evidence>
<gene>
    <name evidence="7" type="primary">RIC8A</name>
    <name evidence="7" type="ORF">TR113803</name>
</gene>
<feature type="compositionally biased region" description="Low complexity" evidence="6">
    <location>
        <begin position="421"/>
        <end position="434"/>
    </location>
</feature>
<keyword evidence="4" id="KW-0344">Guanine-nucleotide releasing factor</keyword>
<dbReference type="InterPro" id="IPR008376">
    <property type="entry name" value="Chaperone_Ric-8_A/B"/>
</dbReference>
<comment type="similarity">
    <text evidence="2">Belongs to the synembryn family.</text>
</comment>
<proteinExistence type="inferred from homology"/>
<dbReference type="GO" id="GO:0005938">
    <property type="term" value="C:cell cortex"/>
    <property type="evidence" value="ECO:0007669"/>
    <property type="project" value="UniProtKB-SubCell"/>
</dbReference>
<dbReference type="Pfam" id="PF10165">
    <property type="entry name" value="Ric8"/>
    <property type="match status" value="1"/>
</dbReference>
<keyword evidence="5" id="KW-0143">Chaperone</keyword>
<dbReference type="AlphaFoldDB" id="A0A0X3P306"/>
<dbReference type="GO" id="GO:0007186">
    <property type="term" value="P:G protein-coupled receptor signaling pathway"/>
    <property type="evidence" value="ECO:0007669"/>
    <property type="project" value="TreeGrafter"/>
</dbReference>
<dbReference type="EMBL" id="GEEE01017445">
    <property type="protein sequence ID" value="JAP45780.1"/>
    <property type="molecule type" value="Transcribed_RNA"/>
</dbReference>
<evidence type="ECO:0000313" key="7">
    <source>
        <dbReference type="EMBL" id="JAP45780.1"/>
    </source>
</evidence>
<name>A0A0X3P306_SCHSO</name>
<evidence type="ECO:0000256" key="6">
    <source>
        <dbReference type="SAM" id="MobiDB-lite"/>
    </source>
</evidence>
<accession>A0A0X3P306</accession>